<comment type="caution">
    <text evidence="2">The sequence shown here is derived from an EMBL/GenBank/DDBJ whole genome shotgun (WGS) entry which is preliminary data.</text>
</comment>
<dbReference type="Proteomes" id="UP000037982">
    <property type="component" value="Unassembled WGS sequence"/>
</dbReference>
<evidence type="ECO:0000313" key="3">
    <source>
        <dbReference type="Proteomes" id="UP000037982"/>
    </source>
</evidence>
<reference evidence="3" key="1">
    <citation type="submission" date="2015-07" db="EMBL/GenBank/DDBJ databases">
        <authorList>
            <person name="Ju K.-S."/>
            <person name="Doroghazi J.R."/>
            <person name="Metcalf W.W."/>
        </authorList>
    </citation>
    <scope>NUCLEOTIDE SEQUENCE [LARGE SCALE GENOMIC DNA]</scope>
    <source>
        <strain evidence="3">NRRL ISP-5002</strain>
    </source>
</reference>
<dbReference type="EMBL" id="LGKG01000196">
    <property type="protein sequence ID" value="KPC58899.1"/>
    <property type="molecule type" value="Genomic_DNA"/>
</dbReference>
<dbReference type="AlphaFoldDB" id="A0A0N0GV26"/>
<dbReference type="PATRIC" id="fig|66876.3.peg.8271"/>
<accession>A0A0N0GV26</accession>
<gene>
    <name evidence="2" type="ORF">ADL29_37620</name>
</gene>
<sequence length="61" mass="7053">MGEGFRRARRARDDAAAVRTAGPDRRIQAVPHRRATPPCVRYGTTPWRYVRVVPYLIFERG</sequence>
<feature type="region of interest" description="Disordered" evidence="1">
    <location>
        <begin position="1"/>
        <end position="24"/>
    </location>
</feature>
<organism evidence="2 3">
    <name type="scientific">Streptomyces chattanoogensis</name>
    <dbReference type="NCBI Taxonomy" id="66876"/>
    <lineage>
        <taxon>Bacteria</taxon>
        <taxon>Bacillati</taxon>
        <taxon>Actinomycetota</taxon>
        <taxon>Actinomycetes</taxon>
        <taxon>Kitasatosporales</taxon>
        <taxon>Streptomycetaceae</taxon>
        <taxon>Streptomyces</taxon>
    </lineage>
</organism>
<protein>
    <submittedName>
        <fullName evidence="2">Uncharacterized protein</fullName>
    </submittedName>
</protein>
<keyword evidence="3" id="KW-1185">Reference proteome</keyword>
<evidence type="ECO:0000313" key="2">
    <source>
        <dbReference type="EMBL" id="KPC58899.1"/>
    </source>
</evidence>
<name>A0A0N0GV26_9ACTN</name>
<evidence type="ECO:0000256" key="1">
    <source>
        <dbReference type="SAM" id="MobiDB-lite"/>
    </source>
</evidence>
<proteinExistence type="predicted"/>